<evidence type="ECO:0000313" key="1">
    <source>
        <dbReference type="EMBL" id="MBD2503961.1"/>
    </source>
</evidence>
<dbReference type="EMBL" id="JACJSG010000042">
    <property type="protein sequence ID" value="MBD2503961.1"/>
    <property type="molecule type" value="Genomic_DNA"/>
</dbReference>
<comment type="caution">
    <text evidence="1">The sequence shown here is derived from an EMBL/GenBank/DDBJ whole genome shotgun (WGS) entry which is preliminary data.</text>
</comment>
<keyword evidence="2" id="KW-1185">Reference proteome</keyword>
<reference evidence="1 2" key="1">
    <citation type="journal article" date="2020" name="ISME J.">
        <title>Comparative genomics reveals insights into cyanobacterial evolution and habitat adaptation.</title>
        <authorList>
            <person name="Chen M.Y."/>
            <person name="Teng W.K."/>
            <person name="Zhao L."/>
            <person name="Hu C.X."/>
            <person name="Zhou Y.K."/>
            <person name="Han B.P."/>
            <person name="Song L.R."/>
            <person name="Shu W.S."/>
        </authorList>
    </citation>
    <scope>NUCLEOTIDE SEQUENCE [LARGE SCALE GENOMIC DNA]</scope>
    <source>
        <strain evidence="1 2">FACHB-119</strain>
    </source>
</reference>
<dbReference type="Proteomes" id="UP000661112">
    <property type="component" value="Unassembled WGS sequence"/>
</dbReference>
<name>A0ABR8DCU5_9NOST</name>
<proteinExistence type="predicted"/>
<sequence>MKKLKYCAITALGAILLTLGVTVGARAAITGVRVKNWQSWGASITLILIGSRLKGLGLKNLFKILTDEEIEYILQRRLQEIPKPCRGCQNFHGGIYGGVILVCGIHAHGVKGDNCADYKTSKGARKI</sequence>
<evidence type="ECO:0000313" key="2">
    <source>
        <dbReference type="Proteomes" id="UP000661112"/>
    </source>
</evidence>
<gene>
    <name evidence="1" type="ORF">H6G83_25695</name>
</gene>
<accession>A0ABR8DCU5</accession>
<protein>
    <submittedName>
        <fullName evidence="1">Uncharacterized protein</fullName>
    </submittedName>
</protein>
<organism evidence="1 2">
    <name type="scientific">Anabaena azotica FACHB-119</name>
    <dbReference type="NCBI Taxonomy" id="947527"/>
    <lineage>
        <taxon>Bacteria</taxon>
        <taxon>Bacillati</taxon>
        <taxon>Cyanobacteriota</taxon>
        <taxon>Cyanophyceae</taxon>
        <taxon>Nostocales</taxon>
        <taxon>Nostocaceae</taxon>
        <taxon>Anabaena</taxon>
        <taxon>Anabaena azotica</taxon>
    </lineage>
</organism>